<keyword evidence="3 6" id="KW-0694">RNA-binding</keyword>
<dbReference type="NCBIfam" id="NF006342">
    <property type="entry name" value="PRK08569.1"/>
    <property type="match status" value="1"/>
</dbReference>
<accession>E1QQR0</accession>
<evidence type="ECO:0000313" key="7">
    <source>
        <dbReference type="EMBL" id="ADN51672.1"/>
    </source>
</evidence>
<dbReference type="SUPFAM" id="SSF53137">
    <property type="entry name" value="Translational machinery components"/>
    <property type="match status" value="1"/>
</dbReference>
<dbReference type="Gene3D" id="3.30.420.100">
    <property type="match status" value="1"/>
</dbReference>
<keyword evidence="5 6" id="KW-0687">Ribonucleoprotein</keyword>
<proteinExistence type="inferred from homology"/>
<dbReference type="HAMAP" id="MF_01337_A">
    <property type="entry name" value="Ribosomal_uL18_A"/>
    <property type="match status" value="1"/>
</dbReference>
<dbReference type="GO" id="GO:0003735">
    <property type="term" value="F:structural constituent of ribosome"/>
    <property type="evidence" value="ECO:0007669"/>
    <property type="project" value="InterPro"/>
</dbReference>
<keyword evidence="4 6" id="KW-0689">Ribosomal protein</keyword>
<dbReference type="GO" id="GO:0000027">
    <property type="term" value="P:ribosomal large subunit assembly"/>
    <property type="evidence" value="ECO:0007669"/>
    <property type="project" value="TreeGrafter"/>
</dbReference>
<dbReference type="CDD" id="cd00432">
    <property type="entry name" value="Ribosomal_L18_L5e"/>
    <property type="match status" value="1"/>
</dbReference>
<comment type="function">
    <text evidence="6">This is one of the proteins that bind and probably mediate the attachment of the 5S RNA into the large ribosomal subunit, where it forms part of the central protuberance.</text>
</comment>
<evidence type="ECO:0000313" key="8">
    <source>
        <dbReference type="Proteomes" id="UP000006681"/>
    </source>
</evidence>
<dbReference type="RefSeq" id="WP_013337397.1">
    <property type="nucleotide sequence ID" value="NC_014537.1"/>
</dbReference>
<dbReference type="eggNOG" id="arCOG04088">
    <property type="taxonomic scope" value="Archaea"/>
</dbReference>
<reference evidence="7 8" key="1">
    <citation type="journal article" date="2010" name="Stand. Genomic Sci.">
        <title>Complete genome sequence of Vulcanisaeta distributa type strain (IC-017).</title>
        <authorList>
            <person name="Mavromatis K."/>
            <person name="Sikorski J."/>
            <person name="Pabst E."/>
            <person name="Teshima H."/>
            <person name="Lapidus A."/>
            <person name="Lucas S."/>
            <person name="Nolan M."/>
            <person name="Glavina Del Rio T."/>
            <person name="Cheng J.F."/>
            <person name="Bruce D."/>
            <person name="Goodwin L."/>
            <person name="Pitluck S."/>
            <person name="Liolios K."/>
            <person name="Ivanova N."/>
            <person name="Mikhailova N."/>
            <person name="Pati A."/>
            <person name="Chen A."/>
            <person name="Palaniappan K."/>
            <person name="Land M."/>
            <person name="Hauser L."/>
            <person name="Chang Y.J."/>
            <person name="Jeffries C.D."/>
            <person name="Rohde M."/>
            <person name="Spring S."/>
            <person name="Goker M."/>
            <person name="Wirth R."/>
            <person name="Woyke T."/>
            <person name="Bristow J."/>
            <person name="Eisen J.A."/>
            <person name="Markowitz V."/>
            <person name="Hugenholtz P."/>
            <person name="Klenk H.P."/>
            <person name="Kyrpides N.C."/>
        </authorList>
    </citation>
    <scope>NUCLEOTIDE SEQUENCE [LARGE SCALE GENOMIC DNA]</scope>
    <source>
        <strain evidence="8">DSM 14429 / JCM 11212 / NBRC 100878 / IC-017</strain>
    </source>
</reference>
<dbReference type="Proteomes" id="UP000006681">
    <property type="component" value="Chromosome"/>
</dbReference>
<dbReference type="OrthoDB" id="8644at2157"/>
<evidence type="ECO:0000256" key="5">
    <source>
        <dbReference type="ARBA" id="ARBA00023274"/>
    </source>
</evidence>
<dbReference type="STRING" id="572478.Vdis_2304"/>
<dbReference type="InterPro" id="IPR057267">
    <property type="entry name" value="Rbsml_uL18_arch"/>
</dbReference>
<gene>
    <name evidence="6" type="primary">rpl18</name>
    <name evidence="7" type="ordered locus">Vdis_2304</name>
</gene>
<organism evidence="7 8">
    <name type="scientific">Vulcanisaeta distributa (strain DSM 14429 / JCM 11212 / NBRC 100878 / IC-017)</name>
    <dbReference type="NCBI Taxonomy" id="572478"/>
    <lineage>
        <taxon>Archaea</taxon>
        <taxon>Thermoproteota</taxon>
        <taxon>Thermoprotei</taxon>
        <taxon>Thermoproteales</taxon>
        <taxon>Thermoproteaceae</taxon>
        <taxon>Vulcanisaeta</taxon>
    </lineage>
</organism>
<evidence type="ECO:0000256" key="6">
    <source>
        <dbReference type="HAMAP-Rule" id="MF_01337"/>
    </source>
</evidence>
<comment type="similarity">
    <text evidence="1 6">Belongs to the universal ribosomal protein uL18 family.</text>
</comment>
<dbReference type="GeneID" id="9753259"/>
<dbReference type="GO" id="GO:0008097">
    <property type="term" value="F:5S rRNA binding"/>
    <property type="evidence" value="ECO:0007669"/>
    <property type="project" value="InterPro"/>
</dbReference>
<reference evidence="8" key="2">
    <citation type="journal article" date="2010" name="Stand. Genomic Sci.">
        <title>Complete genome sequence of Vulcanisaeta distributa type strain (IC-017T).</title>
        <authorList>
            <person name="Mavromatis K."/>
            <person name="Sikorski J."/>
            <person name="Pabst E."/>
            <person name="Teshima H."/>
            <person name="Lapidus A."/>
            <person name="Lucas S."/>
            <person name="Nolan M."/>
            <person name="Glavina Del Rio T."/>
            <person name="Cheng J."/>
            <person name="Bruce D."/>
            <person name="Goodwin L."/>
            <person name="Pitluck S."/>
            <person name="Liolios K."/>
            <person name="Ivanova N."/>
            <person name="Mikhailova N."/>
            <person name="Pati A."/>
            <person name="Chen A."/>
            <person name="Palaniappan K."/>
            <person name="Land M."/>
            <person name="Hauser L."/>
            <person name="Chang Y."/>
            <person name="Jeffries C."/>
            <person name="Rohde M."/>
            <person name="Spring S."/>
            <person name="Goker M."/>
            <person name="Wirth R."/>
            <person name="Woyke T."/>
            <person name="Bristow J."/>
            <person name="Eisen J."/>
            <person name="Markowitz V."/>
            <person name="Hugenholtz P."/>
            <person name="Klenk H."/>
            <person name="Kyrpides N."/>
        </authorList>
    </citation>
    <scope>NUCLEOTIDE SEQUENCE [LARGE SCALE GENOMIC DNA]</scope>
    <source>
        <strain evidence="8">DSM 14429 / JCM 11212 / NBRC 100878 / IC-017</strain>
    </source>
</reference>
<dbReference type="Pfam" id="PF17144">
    <property type="entry name" value="Ribosomal_L5e"/>
    <property type="match status" value="2"/>
</dbReference>
<sequence>MARSGRYKVKFRRRREGKTNYYKRREMIKSGLPRLVVRRTNKYIIAQVVVARVVGDEVIVSATSKELVGFGWKGGLKNTSSAYLVGLIVGYKALLKGVKKAILDIGLHRPTKGARVFAVLKGALDAGLEVPHGEEVLPDEDRISGKHIAEYAEKLKGENEALYKARFSQYLAKGLDPVDMPKHFEEVRDKIKNYYMGWFKKLNIEMPQEAEEE</sequence>
<dbReference type="GO" id="GO:0006412">
    <property type="term" value="P:translation"/>
    <property type="evidence" value="ECO:0007669"/>
    <property type="project" value="UniProtKB-UniRule"/>
</dbReference>
<dbReference type="AlphaFoldDB" id="E1QQR0"/>
<dbReference type="KEGG" id="vdi:Vdis_2304"/>
<comment type="subunit">
    <text evidence="6">Part of the 50S ribosomal subunit. Contacts the 5S and 23S rRNAs.</text>
</comment>
<dbReference type="GO" id="GO:0022625">
    <property type="term" value="C:cytosolic large ribosomal subunit"/>
    <property type="evidence" value="ECO:0007669"/>
    <property type="project" value="TreeGrafter"/>
</dbReference>
<dbReference type="InterPro" id="IPR005485">
    <property type="entry name" value="Rbsml_uL18_euk_arch"/>
</dbReference>
<dbReference type="PANTHER" id="PTHR23410">
    <property type="entry name" value="RIBOSOMAL PROTEIN L5-RELATED"/>
    <property type="match status" value="1"/>
</dbReference>
<dbReference type="PANTHER" id="PTHR23410:SF12">
    <property type="entry name" value="LARGE RIBOSOMAL SUBUNIT PROTEIN UL18"/>
    <property type="match status" value="1"/>
</dbReference>
<evidence type="ECO:0000256" key="4">
    <source>
        <dbReference type="ARBA" id="ARBA00022980"/>
    </source>
</evidence>
<keyword evidence="8" id="KW-1185">Reference proteome</keyword>
<dbReference type="EMBL" id="CP002100">
    <property type="protein sequence ID" value="ADN51672.1"/>
    <property type="molecule type" value="Genomic_DNA"/>
</dbReference>
<evidence type="ECO:0000256" key="3">
    <source>
        <dbReference type="ARBA" id="ARBA00022884"/>
    </source>
</evidence>
<protein>
    <recommendedName>
        <fullName evidence="6">Large ribosomal subunit protein uL18</fullName>
    </recommendedName>
</protein>
<dbReference type="InterPro" id="IPR057268">
    <property type="entry name" value="Ribosomal_L18"/>
</dbReference>
<dbReference type="HOGENOM" id="CLU_056222_2_0_2"/>
<evidence type="ECO:0000256" key="1">
    <source>
        <dbReference type="ARBA" id="ARBA00007116"/>
    </source>
</evidence>
<keyword evidence="2 6" id="KW-0699">rRNA-binding</keyword>
<evidence type="ECO:0000256" key="2">
    <source>
        <dbReference type="ARBA" id="ARBA00022730"/>
    </source>
</evidence>
<name>E1QQR0_VULDI</name>